<dbReference type="InterPro" id="IPR036721">
    <property type="entry name" value="RCK_C_sf"/>
</dbReference>
<organism evidence="4 5">
    <name type="scientific">Luedemannella flava</name>
    <dbReference type="NCBI Taxonomy" id="349316"/>
    <lineage>
        <taxon>Bacteria</taxon>
        <taxon>Bacillati</taxon>
        <taxon>Actinomycetota</taxon>
        <taxon>Actinomycetes</taxon>
        <taxon>Micromonosporales</taxon>
        <taxon>Micromonosporaceae</taxon>
        <taxon>Luedemannella</taxon>
    </lineage>
</organism>
<reference evidence="5" key="1">
    <citation type="journal article" date="2019" name="Int. J. Syst. Evol. Microbiol.">
        <title>The Global Catalogue of Microorganisms (GCM) 10K type strain sequencing project: providing services to taxonomists for standard genome sequencing and annotation.</title>
        <authorList>
            <consortium name="The Broad Institute Genomics Platform"/>
            <consortium name="The Broad Institute Genome Sequencing Center for Infectious Disease"/>
            <person name="Wu L."/>
            <person name="Ma J."/>
        </authorList>
    </citation>
    <scope>NUCLEOTIDE SEQUENCE [LARGE SCALE GENOMIC DNA]</scope>
    <source>
        <strain evidence="5">JCM 13250</strain>
    </source>
</reference>
<dbReference type="Gene3D" id="3.40.50.720">
    <property type="entry name" value="NAD(P)-binding Rossmann-like Domain"/>
    <property type="match status" value="2"/>
</dbReference>
<dbReference type="EMBL" id="BAAALT010000046">
    <property type="protein sequence ID" value="GAA1797047.1"/>
    <property type="molecule type" value="Genomic_DNA"/>
</dbReference>
<feature type="region of interest" description="Disordered" evidence="1">
    <location>
        <begin position="595"/>
        <end position="619"/>
    </location>
</feature>
<dbReference type="RefSeq" id="WP_344128377.1">
    <property type="nucleotide sequence ID" value="NZ_BAAALT010000046.1"/>
</dbReference>
<dbReference type="InterPro" id="IPR036291">
    <property type="entry name" value="NAD(P)-bd_dom_sf"/>
</dbReference>
<keyword evidence="5" id="KW-1185">Reference proteome</keyword>
<evidence type="ECO:0000259" key="3">
    <source>
        <dbReference type="PROSITE" id="PS51202"/>
    </source>
</evidence>
<dbReference type="PROSITE" id="PS51202">
    <property type="entry name" value="RCK_C"/>
    <property type="match status" value="1"/>
</dbReference>
<evidence type="ECO:0000259" key="2">
    <source>
        <dbReference type="PROSITE" id="PS51201"/>
    </source>
</evidence>
<dbReference type="InterPro" id="IPR003148">
    <property type="entry name" value="RCK_N"/>
</dbReference>
<gene>
    <name evidence="4" type="ORF">GCM10009682_18370</name>
</gene>
<evidence type="ECO:0000313" key="4">
    <source>
        <dbReference type="EMBL" id="GAA1797047.1"/>
    </source>
</evidence>
<evidence type="ECO:0000313" key="5">
    <source>
        <dbReference type="Proteomes" id="UP001500218"/>
    </source>
</evidence>
<dbReference type="SUPFAM" id="SSF51735">
    <property type="entry name" value="NAD(P)-binding Rossmann-fold domains"/>
    <property type="match status" value="2"/>
</dbReference>
<feature type="domain" description="RCK C-terminal" evidence="3">
    <location>
        <begin position="512"/>
        <end position="600"/>
    </location>
</feature>
<dbReference type="InterPro" id="IPR050721">
    <property type="entry name" value="Trk_Ktr_HKT_K-transport"/>
</dbReference>
<protein>
    <submittedName>
        <fullName evidence="4">NAD-binding protein</fullName>
    </submittedName>
</protein>
<dbReference type="SUPFAM" id="SSF116726">
    <property type="entry name" value="TrkA C-terminal domain-like"/>
    <property type="match status" value="1"/>
</dbReference>
<feature type="domain" description="RCK N-terminal" evidence="2">
    <location>
        <begin position="47"/>
        <end position="168"/>
    </location>
</feature>
<dbReference type="PANTHER" id="PTHR43833:SF11">
    <property type="entry name" value="VOLTAGE-GATED POTASSIUM CHANNEL KCH"/>
    <property type="match status" value="1"/>
</dbReference>
<dbReference type="InterPro" id="IPR006037">
    <property type="entry name" value="RCK_C"/>
</dbReference>
<feature type="domain" description="RCK N-terminal" evidence="2">
    <location>
        <begin position="373"/>
        <end position="494"/>
    </location>
</feature>
<comment type="caution">
    <text evidence="4">The sequence shown here is derived from an EMBL/GenBank/DDBJ whole genome shotgun (WGS) entry which is preliminary data.</text>
</comment>
<name>A0ABP4Y314_9ACTN</name>
<dbReference type="PROSITE" id="PS51201">
    <property type="entry name" value="RCK_N"/>
    <property type="match status" value="2"/>
</dbReference>
<proteinExistence type="predicted"/>
<dbReference type="Proteomes" id="UP001500218">
    <property type="component" value="Unassembled WGS sequence"/>
</dbReference>
<accession>A0ABP4Y314</accession>
<sequence length="619" mass="65935">MAGEPPQRDPDEDPAFLSAIRKRGRSWSQQWRVLRRAEEEQLADATSRHVIVCGDDPLAHRLIDELVKRYPVRVTAIIKDRHRNHGPRISAIEGIEVIEADAVDAATLTAAGVTTADALAIMYQDDVGNIHAALLAQDLNPRVRLVIRMFNMHLGRGVRAMFSDCMVLSDAAIAAPAFVAATLGEVTPTHIRLPGRTLFVARRSDVQPGQVVCGLATTGGDEPVLLPDDDAKANIVLATAATPAGAADPMMQRRWRRRAGRIVRSPLSAVAMLKVLAARRLWRLSLVLLGLLLVGSALHALKDDLSLWRVVDTTILMALGGGNDPDFNQPLYLQIAQLVVVVAGVALIPTVTAAVVETVVTTPWDALATLSYSRHVVVIGLGNVGTRVIQQLHDLGLQVVAIDKHEDARGVAIAQELNIPLIIGDASRESTLRQANLGAARAVVALSTDDVINLEAALHARRANPGIRTVLRLFDGDFAELVQNAYGSIVSRSVSYVAAPAFAAALLEREVVGTIPVERRVLLVAEVPVAAQARLAGQAVGQVKQHQEVRVLALTPGGATIGAPETVWTPPDHHRLDPGDRLLVITTRAGLGNILTDASPPMSGGDDSAGGQTPGSVLA</sequence>
<feature type="compositionally biased region" description="Polar residues" evidence="1">
    <location>
        <begin position="610"/>
        <end position="619"/>
    </location>
</feature>
<evidence type="ECO:0000256" key="1">
    <source>
        <dbReference type="SAM" id="MobiDB-lite"/>
    </source>
</evidence>
<dbReference type="Pfam" id="PF02254">
    <property type="entry name" value="TrkA_N"/>
    <property type="match status" value="2"/>
</dbReference>
<dbReference type="PANTHER" id="PTHR43833">
    <property type="entry name" value="POTASSIUM CHANNEL PROTEIN 2-RELATED-RELATED"/>
    <property type="match status" value="1"/>
</dbReference>